<sequence>MKTVIRTFALAAAMVACVPAFAQSLTPVSRVEPEFPREAVQAGVDKGTVKAKLTIDGDGQVSRVEILDANPRRIFERAVVRALSQWKFSAGAAGRHAEVDLNFSR</sequence>
<evidence type="ECO:0000313" key="7">
    <source>
        <dbReference type="EMBL" id="QJR15030.1"/>
    </source>
</evidence>
<evidence type="ECO:0000256" key="4">
    <source>
        <dbReference type="ARBA" id="ARBA00023136"/>
    </source>
</evidence>
<feature type="signal peptide" evidence="5">
    <location>
        <begin position="1"/>
        <end position="22"/>
    </location>
</feature>
<evidence type="ECO:0000256" key="1">
    <source>
        <dbReference type="ARBA" id="ARBA00004167"/>
    </source>
</evidence>
<keyword evidence="4" id="KW-0472">Membrane</keyword>
<gene>
    <name evidence="7" type="ORF">DSM104440_01846</name>
</gene>
<dbReference type="PROSITE" id="PS52015">
    <property type="entry name" value="TONB_CTD"/>
    <property type="match status" value="1"/>
</dbReference>
<dbReference type="InterPro" id="IPR037682">
    <property type="entry name" value="TonB_C"/>
</dbReference>
<comment type="subcellular location">
    <subcellularLocation>
        <location evidence="1">Membrane</location>
        <topology evidence="1">Single-pass membrane protein</topology>
    </subcellularLocation>
</comment>
<feature type="domain" description="TonB C-terminal" evidence="6">
    <location>
        <begin position="20"/>
        <end position="105"/>
    </location>
</feature>
<keyword evidence="2" id="KW-0812">Transmembrane</keyword>
<dbReference type="Proteomes" id="UP000503096">
    <property type="component" value="Chromosome"/>
</dbReference>
<evidence type="ECO:0000259" key="6">
    <source>
        <dbReference type="PROSITE" id="PS52015"/>
    </source>
</evidence>
<dbReference type="InterPro" id="IPR006260">
    <property type="entry name" value="TonB/TolA_C"/>
</dbReference>
<dbReference type="KEGG" id="upl:DSM104440_01846"/>
<reference evidence="7 8" key="1">
    <citation type="submission" date="2020-04" db="EMBL/GenBank/DDBJ databases">
        <title>Usitatibacter rugosus gen. nov., sp. nov. and Usitatibacter palustris sp. nov., novel members of Usitatibacteraceae fam. nov. within the order Nitrosomonadales isolated from soil.</title>
        <authorList>
            <person name="Huber K.J."/>
            <person name="Neumann-Schaal M."/>
            <person name="Geppert A."/>
            <person name="Luckner M."/>
            <person name="Wanner G."/>
            <person name="Overmann J."/>
        </authorList>
    </citation>
    <scope>NUCLEOTIDE SEQUENCE [LARGE SCALE GENOMIC DNA]</scope>
    <source>
        <strain evidence="7 8">Swamp67</strain>
    </source>
</reference>
<keyword evidence="8" id="KW-1185">Reference proteome</keyword>
<dbReference type="Gene3D" id="3.30.2420.10">
    <property type="entry name" value="TonB"/>
    <property type="match status" value="1"/>
</dbReference>
<keyword evidence="5" id="KW-0732">Signal</keyword>
<evidence type="ECO:0000313" key="8">
    <source>
        <dbReference type="Proteomes" id="UP000503096"/>
    </source>
</evidence>
<dbReference type="AlphaFoldDB" id="A0A6M4H695"/>
<dbReference type="InParanoid" id="A0A6M4H695"/>
<dbReference type="EMBL" id="CP053073">
    <property type="protein sequence ID" value="QJR15030.1"/>
    <property type="molecule type" value="Genomic_DNA"/>
</dbReference>
<dbReference type="GO" id="GO:0055085">
    <property type="term" value="P:transmembrane transport"/>
    <property type="evidence" value="ECO:0007669"/>
    <property type="project" value="InterPro"/>
</dbReference>
<dbReference type="RefSeq" id="WP_171161958.1">
    <property type="nucleotide sequence ID" value="NZ_CP053073.1"/>
</dbReference>
<accession>A0A6M4H695</accession>
<proteinExistence type="predicted"/>
<dbReference type="GO" id="GO:0016020">
    <property type="term" value="C:membrane"/>
    <property type="evidence" value="ECO:0007669"/>
    <property type="project" value="UniProtKB-SubCell"/>
</dbReference>
<organism evidence="7 8">
    <name type="scientific">Usitatibacter palustris</name>
    <dbReference type="NCBI Taxonomy" id="2732487"/>
    <lineage>
        <taxon>Bacteria</taxon>
        <taxon>Pseudomonadati</taxon>
        <taxon>Pseudomonadota</taxon>
        <taxon>Betaproteobacteria</taxon>
        <taxon>Nitrosomonadales</taxon>
        <taxon>Usitatibacteraceae</taxon>
        <taxon>Usitatibacter</taxon>
    </lineage>
</organism>
<dbReference type="SUPFAM" id="SSF74653">
    <property type="entry name" value="TolA/TonB C-terminal domain"/>
    <property type="match status" value="1"/>
</dbReference>
<feature type="chain" id="PRO_5027107769" description="TonB C-terminal domain-containing protein" evidence="5">
    <location>
        <begin position="23"/>
        <end position="105"/>
    </location>
</feature>
<dbReference type="NCBIfam" id="TIGR01352">
    <property type="entry name" value="tonB_Cterm"/>
    <property type="match status" value="1"/>
</dbReference>
<dbReference type="PROSITE" id="PS51257">
    <property type="entry name" value="PROKAR_LIPOPROTEIN"/>
    <property type="match status" value="1"/>
</dbReference>
<evidence type="ECO:0000256" key="3">
    <source>
        <dbReference type="ARBA" id="ARBA00022989"/>
    </source>
</evidence>
<protein>
    <recommendedName>
        <fullName evidence="6">TonB C-terminal domain-containing protein</fullName>
    </recommendedName>
</protein>
<evidence type="ECO:0000256" key="5">
    <source>
        <dbReference type="SAM" id="SignalP"/>
    </source>
</evidence>
<dbReference type="Pfam" id="PF03544">
    <property type="entry name" value="TonB_C"/>
    <property type="match status" value="1"/>
</dbReference>
<keyword evidence="3" id="KW-1133">Transmembrane helix</keyword>
<evidence type="ECO:0000256" key="2">
    <source>
        <dbReference type="ARBA" id="ARBA00022692"/>
    </source>
</evidence>
<name>A0A6M4H695_9PROT</name>